<evidence type="ECO:0000256" key="1">
    <source>
        <dbReference type="SAM" id="MobiDB-lite"/>
    </source>
</evidence>
<keyword evidence="3" id="KW-1185">Reference proteome</keyword>
<feature type="region of interest" description="Disordered" evidence="1">
    <location>
        <begin position="142"/>
        <end position="180"/>
    </location>
</feature>
<proteinExistence type="predicted"/>
<dbReference type="EMBL" id="JAAGWY010000001">
    <property type="protein sequence ID" value="NEN04648.1"/>
    <property type="molecule type" value="Genomic_DNA"/>
</dbReference>
<feature type="compositionally biased region" description="Basic and acidic residues" evidence="1">
    <location>
        <begin position="142"/>
        <end position="151"/>
    </location>
</feature>
<dbReference type="GO" id="GO:0003677">
    <property type="term" value="F:DNA binding"/>
    <property type="evidence" value="ECO:0007669"/>
    <property type="project" value="InterPro"/>
</dbReference>
<comment type="caution">
    <text evidence="2">The sequence shown here is derived from an EMBL/GenBank/DDBJ whole genome shotgun (WGS) entry which is preliminary data.</text>
</comment>
<evidence type="ECO:0000313" key="3">
    <source>
        <dbReference type="Proteomes" id="UP000474967"/>
    </source>
</evidence>
<sequence>MQTAVTIPDAVGAFVSNVRREHGITLDQIAHAGRSYGASWSASSVSNIERGQASLTLPSLVLLALALGDLLGRPLALSSLLGEASVIELATGAQRPLNRSWIDAVLAGAPVTLSPARADEDAEVDEELEEEVLNRMREARGREMTDAEKNDQVAQLLDQSQTPPERRSGSPARAGAGTLAEERAAKKLGVTLARLQRLSKEAWGRSLEDESLRRAGRDSSPQARGRVTRVLVEELRESMKEWR</sequence>
<accession>A0A6L9XUF0</accession>
<dbReference type="Proteomes" id="UP000474967">
    <property type="component" value="Unassembled WGS sequence"/>
</dbReference>
<protein>
    <submittedName>
        <fullName evidence="2">Uncharacterized protein</fullName>
    </submittedName>
</protein>
<dbReference type="InterPro" id="IPR010982">
    <property type="entry name" value="Lambda_DNA-bd_dom_sf"/>
</dbReference>
<organism evidence="2 3">
    <name type="scientific">Leifsonia tongyongensis</name>
    <dbReference type="NCBI Taxonomy" id="1268043"/>
    <lineage>
        <taxon>Bacteria</taxon>
        <taxon>Bacillati</taxon>
        <taxon>Actinomycetota</taxon>
        <taxon>Actinomycetes</taxon>
        <taxon>Micrococcales</taxon>
        <taxon>Microbacteriaceae</taxon>
        <taxon>Leifsonia</taxon>
    </lineage>
</organism>
<reference evidence="2 3" key="1">
    <citation type="journal article" date="2014" name="J. Microbiol.">
        <title>Diaminobutyricibacter tongyongensis gen. nov., sp. nov. and Homoserinibacter gongjuensis gen. nov., sp. nov. belong to the family Microbacteriaceae.</title>
        <authorList>
            <person name="Kim S.J."/>
            <person name="Ahn J.H."/>
            <person name="Weon H.Y."/>
            <person name="Hamada M."/>
            <person name="Suzuki K."/>
            <person name="Kwon S.W."/>
        </authorList>
    </citation>
    <scope>NUCLEOTIDE SEQUENCE [LARGE SCALE GENOMIC DNA]</scope>
    <source>
        <strain evidence="2 3">NBRC 108724</strain>
    </source>
</reference>
<gene>
    <name evidence="2" type="ORF">G3T36_02075</name>
</gene>
<feature type="region of interest" description="Disordered" evidence="1">
    <location>
        <begin position="204"/>
        <end position="227"/>
    </location>
</feature>
<dbReference type="RefSeq" id="WP_163287754.1">
    <property type="nucleotide sequence ID" value="NZ_JAAGWY010000001.1"/>
</dbReference>
<name>A0A6L9XUF0_9MICO</name>
<dbReference type="Gene3D" id="1.10.260.40">
    <property type="entry name" value="lambda repressor-like DNA-binding domains"/>
    <property type="match status" value="1"/>
</dbReference>
<dbReference type="SUPFAM" id="SSF47413">
    <property type="entry name" value="lambda repressor-like DNA-binding domains"/>
    <property type="match status" value="1"/>
</dbReference>
<evidence type="ECO:0000313" key="2">
    <source>
        <dbReference type="EMBL" id="NEN04648.1"/>
    </source>
</evidence>
<feature type="compositionally biased region" description="Basic and acidic residues" evidence="1">
    <location>
        <begin position="204"/>
        <end position="217"/>
    </location>
</feature>
<dbReference type="AlphaFoldDB" id="A0A6L9XUF0"/>